<dbReference type="STRING" id="1770058.A3840_03850"/>
<evidence type="ECO:0000313" key="2">
    <source>
        <dbReference type="EMBL" id="OAM79211.1"/>
    </source>
</evidence>
<dbReference type="RefSeq" id="WP_067452120.1">
    <property type="nucleotide sequence ID" value="NZ_LVVY01000064.1"/>
</dbReference>
<dbReference type="CDD" id="cd11334">
    <property type="entry name" value="AmyAc_TreS"/>
    <property type="match status" value="1"/>
</dbReference>
<proteinExistence type="predicted"/>
<dbReference type="InterPro" id="IPR017853">
    <property type="entry name" value="GH"/>
</dbReference>
<dbReference type="SUPFAM" id="SSF51011">
    <property type="entry name" value="Glycosyl hydrolase domain"/>
    <property type="match status" value="1"/>
</dbReference>
<dbReference type="OrthoDB" id="9805159at2"/>
<dbReference type="Gene3D" id="3.90.400.10">
    <property type="entry name" value="Oligo-1,6-glucosidase, Domain 2"/>
    <property type="match status" value="1"/>
</dbReference>
<reference evidence="2 3" key="1">
    <citation type="submission" date="2016-03" db="EMBL/GenBank/DDBJ databases">
        <title>Genome sequencing of Devosia sp. S37.</title>
        <authorList>
            <person name="Mohd Nor M."/>
        </authorList>
    </citation>
    <scope>NUCLEOTIDE SEQUENCE [LARGE SCALE GENOMIC DNA]</scope>
    <source>
        <strain evidence="2 3">S37</strain>
    </source>
</reference>
<organism evidence="2 3">
    <name type="scientific">Devosia elaeis</name>
    <dbReference type="NCBI Taxonomy" id="1770058"/>
    <lineage>
        <taxon>Bacteria</taxon>
        <taxon>Pseudomonadati</taxon>
        <taxon>Pseudomonadota</taxon>
        <taxon>Alphaproteobacteria</taxon>
        <taxon>Hyphomicrobiales</taxon>
        <taxon>Devosiaceae</taxon>
        <taxon>Devosia</taxon>
    </lineage>
</organism>
<dbReference type="InterPro" id="IPR045857">
    <property type="entry name" value="O16G_dom_2"/>
</dbReference>
<dbReference type="AlphaFoldDB" id="A0A178I268"/>
<keyword evidence="3" id="KW-1185">Reference proteome</keyword>
<dbReference type="SUPFAM" id="SSF51445">
    <property type="entry name" value="(Trans)glycosidases"/>
    <property type="match status" value="1"/>
</dbReference>
<dbReference type="SMART" id="SM00642">
    <property type="entry name" value="Aamy"/>
    <property type="match status" value="1"/>
</dbReference>
<accession>A0A178I268</accession>
<dbReference type="EMBL" id="LVVY01000064">
    <property type="protein sequence ID" value="OAM79211.1"/>
    <property type="molecule type" value="Genomic_DNA"/>
</dbReference>
<name>A0A178I268_9HYPH</name>
<dbReference type="Pfam" id="PF00128">
    <property type="entry name" value="Alpha-amylase"/>
    <property type="match status" value="2"/>
</dbReference>
<dbReference type="Gene3D" id="3.20.20.80">
    <property type="entry name" value="Glycosidases"/>
    <property type="match status" value="1"/>
</dbReference>
<dbReference type="InterPro" id="IPR006047">
    <property type="entry name" value="GH13_cat_dom"/>
</dbReference>
<evidence type="ECO:0000313" key="3">
    <source>
        <dbReference type="Proteomes" id="UP000078389"/>
    </source>
</evidence>
<comment type="caution">
    <text evidence="2">The sequence shown here is derived from an EMBL/GenBank/DDBJ whole genome shotgun (WGS) entry which is preliminary data.</text>
</comment>
<dbReference type="PANTHER" id="PTHR10357:SF219">
    <property type="entry name" value="MALTOSE ALPHA-D-GLUCOSYLTRANSFERASE"/>
    <property type="match status" value="1"/>
</dbReference>
<sequence>MSDLWYKNAIIYCVDVEKFMDADGDGVGDFRGLADRLDYLERVGANCLWLNPFFPTPNRDNGYDVTDYYGVDPRHGTLGDFVEFMHAAEDRGMRVIIDLVVNHTSVEHPWFQDARTSPDSPFRDWYVWRDEKPADAADGIIFPGVQKSTWTYDRKAGAYYLHRFYPHQADLNTANPEVQAEILKIMGFWLALGVSGFRVDAVPFLVEDKDGGGRQEDFGLLTRMHDFLAWRRAGAVLLAEASITYERTDDFFDRGDRMSMVFDFLLNQHLILAFARESAAPLRQVFARRPLPGGTGQWANFLRSHDELSLERLSLQEQQECFAAFGPRPEHQIYDRGLRRRLAGMFDGDQKRLELAYSLLFALPGTPVLWFGEEIGLGEDLSLPEREAVRTPMQWADERHGGFSRAGSDMPEMPRRGGRFGYRTINVADQIRRPDSLLQAIRAMIGNRRSAPEIGWGETSLIDVGDDDVLVLVSEWRGGKVVTLHNFTARSKSIQLSIEGVERYLPMLSTIGELQTFPASQAVDLPPYGYCWLRCDRERR</sequence>
<evidence type="ECO:0000259" key="1">
    <source>
        <dbReference type="SMART" id="SM00642"/>
    </source>
</evidence>
<gene>
    <name evidence="2" type="ORF">A3840_03850</name>
</gene>
<dbReference type="Proteomes" id="UP000078389">
    <property type="component" value="Unassembled WGS sequence"/>
</dbReference>
<protein>
    <submittedName>
        <fullName evidence="2">Trehalose synthase</fullName>
    </submittedName>
</protein>
<dbReference type="PANTHER" id="PTHR10357">
    <property type="entry name" value="ALPHA-AMYLASE FAMILY MEMBER"/>
    <property type="match status" value="1"/>
</dbReference>
<dbReference type="GO" id="GO:0005975">
    <property type="term" value="P:carbohydrate metabolic process"/>
    <property type="evidence" value="ECO:0007669"/>
    <property type="project" value="InterPro"/>
</dbReference>
<feature type="domain" description="Glycosyl hydrolase family 13 catalytic" evidence="1">
    <location>
        <begin position="13"/>
        <end position="409"/>
    </location>
</feature>